<dbReference type="SUPFAM" id="SSF55729">
    <property type="entry name" value="Acyl-CoA N-acyltransferases (Nat)"/>
    <property type="match status" value="1"/>
</dbReference>
<dbReference type="InterPro" id="IPR000182">
    <property type="entry name" value="GNAT_dom"/>
</dbReference>
<accession>A0A0D7E1Y3</accession>
<evidence type="ECO:0000313" key="3">
    <source>
        <dbReference type="Proteomes" id="UP000032515"/>
    </source>
</evidence>
<dbReference type="AlphaFoldDB" id="A0A0D7E1Y3"/>
<protein>
    <submittedName>
        <fullName evidence="2">Acetyltransferase</fullName>
    </submittedName>
</protein>
<evidence type="ECO:0000259" key="1">
    <source>
        <dbReference type="PROSITE" id="PS51186"/>
    </source>
</evidence>
<dbReference type="OrthoDB" id="70281at2"/>
<comment type="caution">
    <text evidence="2">The sequence shown here is derived from an EMBL/GenBank/DDBJ whole genome shotgun (WGS) entry which is preliminary data.</text>
</comment>
<dbReference type="RefSeq" id="WP_044417705.1">
    <property type="nucleotide sequence ID" value="NZ_JXXE01000673.1"/>
</dbReference>
<feature type="domain" description="N-acetyltransferase" evidence="1">
    <location>
        <begin position="3"/>
        <end position="151"/>
    </location>
</feature>
<dbReference type="InterPro" id="IPR016181">
    <property type="entry name" value="Acyl_CoA_acyltransferase"/>
</dbReference>
<name>A0A0D7E1Y3_RHOPL</name>
<dbReference type="PATRIC" id="fig|1076.23.peg.1919"/>
<dbReference type="EMBL" id="JXXE01000673">
    <property type="protein sequence ID" value="KIZ34475.1"/>
    <property type="molecule type" value="Genomic_DNA"/>
</dbReference>
<dbReference type="Gene3D" id="3.40.630.30">
    <property type="match status" value="1"/>
</dbReference>
<proteinExistence type="predicted"/>
<reference evidence="2 3" key="1">
    <citation type="submission" date="2014-11" db="EMBL/GenBank/DDBJ databases">
        <title>Genomics and ecophysiology of heterotrophic nitrogen fixing bacteria isolated from estuarine surface water.</title>
        <authorList>
            <person name="Bentzon-Tilia M."/>
            <person name="Severin I."/>
            <person name="Hansen L.H."/>
            <person name="Riemann L."/>
        </authorList>
    </citation>
    <scope>NUCLEOTIDE SEQUENCE [LARGE SCALE GENOMIC DNA]</scope>
    <source>
        <strain evidence="2 3">BAL398</strain>
    </source>
</reference>
<dbReference type="Pfam" id="PF13527">
    <property type="entry name" value="Acetyltransf_9"/>
    <property type="match status" value="1"/>
</dbReference>
<organism evidence="2 3">
    <name type="scientific">Rhodopseudomonas palustris</name>
    <dbReference type="NCBI Taxonomy" id="1076"/>
    <lineage>
        <taxon>Bacteria</taxon>
        <taxon>Pseudomonadati</taxon>
        <taxon>Pseudomonadota</taxon>
        <taxon>Alphaproteobacteria</taxon>
        <taxon>Hyphomicrobiales</taxon>
        <taxon>Nitrobacteraceae</taxon>
        <taxon>Rhodopseudomonas</taxon>
    </lineage>
</organism>
<dbReference type="PROSITE" id="PS51186">
    <property type="entry name" value="GNAT"/>
    <property type="match status" value="1"/>
</dbReference>
<dbReference type="GO" id="GO:0016747">
    <property type="term" value="F:acyltransferase activity, transferring groups other than amino-acyl groups"/>
    <property type="evidence" value="ECO:0007669"/>
    <property type="project" value="InterPro"/>
</dbReference>
<sequence length="174" mass="19297">MSIEIEVLSGDASWPRAKPLLDTVWPPEAKATLPWGNIEMAHATLRVLIDSPEGLLCHVGLHLRTLTWNDRKCEVGGIGGVATHPDCRRRGYASIALNAAIQTLRDHEAVDFGLLFCEPRHAAFYGQRGWAAFDGEVYAEQAGQRIRFDAIAARVFDLRLKPRQGVIDLCGLPW</sequence>
<keyword evidence="2" id="KW-0808">Transferase</keyword>
<dbReference type="CDD" id="cd04301">
    <property type="entry name" value="NAT_SF"/>
    <property type="match status" value="1"/>
</dbReference>
<gene>
    <name evidence="2" type="ORF">OO17_26805</name>
</gene>
<dbReference type="Proteomes" id="UP000032515">
    <property type="component" value="Unassembled WGS sequence"/>
</dbReference>
<evidence type="ECO:0000313" key="2">
    <source>
        <dbReference type="EMBL" id="KIZ34475.1"/>
    </source>
</evidence>